<keyword evidence="3" id="KW-1185">Reference proteome</keyword>
<keyword evidence="1" id="KW-0472">Membrane</keyword>
<evidence type="ECO:0000256" key="1">
    <source>
        <dbReference type="SAM" id="Phobius"/>
    </source>
</evidence>
<proteinExistence type="predicted"/>
<evidence type="ECO:0000313" key="2">
    <source>
        <dbReference type="EMBL" id="MBH1920112.1"/>
    </source>
</evidence>
<keyword evidence="1" id="KW-1133">Transmembrane helix</keyword>
<dbReference type="RefSeq" id="WP_157783370.1">
    <property type="nucleotide sequence ID" value="NZ_JADPLN010000051.1"/>
</dbReference>
<comment type="caution">
    <text evidence="2">The sequence shown here is derived from an EMBL/GenBank/DDBJ whole genome shotgun (WGS) entry which is preliminary data.</text>
</comment>
<evidence type="ECO:0000313" key="3">
    <source>
        <dbReference type="Proteomes" id="UP000635335"/>
    </source>
</evidence>
<gene>
    <name evidence="2" type="ORF">I5U16_08110</name>
</gene>
<dbReference type="Proteomes" id="UP000635335">
    <property type="component" value="Unassembled WGS sequence"/>
</dbReference>
<name>A0ABS0LXQ5_9GAMM</name>
<protein>
    <submittedName>
        <fullName evidence="2">Uncharacterized protein</fullName>
    </submittedName>
</protein>
<dbReference type="EMBL" id="JADUMB010000002">
    <property type="protein sequence ID" value="MBH1920112.1"/>
    <property type="molecule type" value="Genomic_DNA"/>
</dbReference>
<sequence>MSATSVVGSARKPFYSTLTFQLVVGLATMAISYWQKERVGFQARLPEAAVRKPV</sequence>
<organism evidence="2 3">
    <name type="scientific">Serratia surfactantfaciens</name>
    <dbReference type="NCBI Taxonomy" id="2741499"/>
    <lineage>
        <taxon>Bacteria</taxon>
        <taxon>Pseudomonadati</taxon>
        <taxon>Pseudomonadota</taxon>
        <taxon>Gammaproteobacteria</taxon>
        <taxon>Enterobacterales</taxon>
        <taxon>Yersiniaceae</taxon>
        <taxon>Serratia</taxon>
    </lineage>
</organism>
<accession>A0ABS0LXQ5</accession>
<reference evidence="2 3" key="1">
    <citation type="submission" date="2020-11" db="EMBL/GenBank/DDBJ databases">
        <title>Enhanced detection system for hospital associated transmission using whole genome sequencing surveillance.</title>
        <authorList>
            <person name="Harrison L.H."/>
            <person name="Van Tyne D."/>
            <person name="Marsh J.W."/>
            <person name="Griffith M.P."/>
            <person name="Snyder D.J."/>
            <person name="Cooper V.S."/>
            <person name="Mustapha M."/>
        </authorList>
    </citation>
    <scope>NUCLEOTIDE SEQUENCE [LARGE SCALE GENOMIC DNA]</scope>
    <source>
        <strain evidence="2 3">SER00227</strain>
    </source>
</reference>
<feature type="transmembrane region" description="Helical" evidence="1">
    <location>
        <begin position="14"/>
        <end position="34"/>
    </location>
</feature>
<keyword evidence="1" id="KW-0812">Transmembrane</keyword>